<dbReference type="FunCoup" id="A0A1V8SXE7">
    <property type="interactions" value="1571"/>
</dbReference>
<dbReference type="PANTHER" id="PTHR12412:SF2">
    <property type="entry name" value="NUCLEAR CAP-BINDING PROTEIN SUBUNIT 1"/>
    <property type="match status" value="1"/>
</dbReference>
<dbReference type="STRING" id="1507870.A0A1V8SXE7"/>
<accession>A0A1V8SXE7</accession>
<reference evidence="5" key="1">
    <citation type="submission" date="2017-03" db="EMBL/GenBank/DDBJ databases">
        <title>Genomes of endolithic fungi from Antarctica.</title>
        <authorList>
            <person name="Coleine C."/>
            <person name="Masonjones S."/>
            <person name="Stajich J.E."/>
        </authorList>
    </citation>
    <scope>NUCLEOTIDE SEQUENCE [LARGE SCALE GENOMIC DNA]</scope>
    <source>
        <strain evidence="5">CCFEE 5527</strain>
    </source>
</reference>
<dbReference type="GO" id="GO:0005846">
    <property type="term" value="C:nuclear cap binding complex"/>
    <property type="evidence" value="ECO:0007669"/>
    <property type="project" value="InterPro"/>
</dbReference>
<sequence length="861" mass="96166">MADVDRRRDDRNGGGGGGFRGPRNDRRKRGRDDDEYEHGNFRNQRARQEIPPGTRIRRVLVEAAEDAQGREPVDIKGALSNVGKLAADNWGDEYVREVFVTVALKVVAEQPLKIPFIAAAVLYANEYKSEAAAEVVAAATLQIQEALQEGAWRTVKLLLRFIACLSPLFEEDGVVPVLNELFDRAVDLQTASSEDAIGIELVKIILLTIPYLIAANDSDAIKEQVAELLEKTEIVATAPHSLDALVNPYPAMGGDDDNRPMAFGSVISLVQRQLQEETNKGWPLSCIPRAFEPVKREAEANGDTNGNGEHAPSQKHTFPVIEVPSPIYANSGEVFPEVFFSLYADQDVESVPPTTHIACSLIRDAVVDTVNILDFNRNATSKYLNELDNFWTPGTFTRRETGFDRLKEYTGGVSTWKPEDVGIDALFSQIFKLPAPQHRLICYHSVITEVCKLAPQAIAPSLGRAIRFIYRNIDQLDLELQYRFMDWFAHHLSNFEFRWKWQEWTADIPLPDIHPRRAFINGALDKEIRLSFAKRIRETLPDPFQVLVPASKEKDVPDFKYASDNLPYATEARALLKLLKEKASEEQIQAIFDDISDQASSHGVPDPLVSSTDVYMTCILNVGSKSMSHVISNIDRLKDKLSALATQSEAARRQIISSVVDFWSLHPGNAANIVDKLLNYTIITPMSVIEWALHERMDRGRALASAQMYELVSHTVAKVSARVRQVLQQRANTSLPFDQRQVIDAVLPRERQTLRDLYATIEDAVASVANGSQDEMMERYEGGEEERAIIMQWGERWVRVWRRKAAVEEAVVGEAAVGELVEPEPIPEPVEEPAADMNDALDAFEAEAGTGGAMDVIDEVS</sequence>
<dbReference type="Gene3D" id="1.25.40.180">
    <property type="match status" value="3"/>
</dbReference>
<evidence type="ECO:0000313" key="5">
    <source>
        <dbReference type="Proteomes" id="UP000192596"/>
    </source>
</evidence>
<dbReference type="GO" id="GO:0005634">
    <property type="term" value="C:nucleus"/>
    <property type="evidence" value="ECO:0007669"/>
    <property type="project" value="TreeGrafter"/>
</dbReference>
<dbReference type="InParanoid" id="A0A1V8SXE7"/>
<dbReference type="InterPro" id="IPR015174">
    <property type="entry name" value="MIF4G-like_typ-2"/>
</dbReference>
<dbReference type="InterPro" id="IPR027159">
    <property type="entry name" value="CBP80"/>
</dbReference>
<evidence type="ECO:0000259" key="3">
    <source>
        <dbReference type="Pfam" id="PF09090"/>
    </source>
</evidence>
<dbReference type="Pfam" id="PF09088">
    <property type="entry name" value="MIF4G_like"/>
    <property type="match status" value="1"/>
</dbReference>
<dbReference type="SUPFAM" id="SSF48371">
    <property type="entry name" value="ARM repeat"/>
    <property type="match status" value="3"/>
</dbReference>
<proteinExistence type="predicted"/>
<dbReference type="InterPro" id="IPR015172">
    <property type="entry name" value="MIF4G-like_typ-1"/>
</dbReference>
<gene>
    <name evidence="4" type="ORF">B0A48_10376</name>
</gene>
<dbReference type="EMBL" id="NAJO01000024">
    <property type="protein sequence ID" value="OQO03711.1"/>
    <property type="molecule type" value="Genomic_DNA"/>
</dbReference>
<dbReference type="GO" id="GO:0006406">
    <property type="term" value="P:mRNA export from nucleus"/>
    <property type="evidence" value="ECO:0007669"/>
    <property type="project" value="InterPro"/>
</dbReference>
<dbReference type="Pfam" id="PF09090">
    <property type="entry name" value="MIF4G_like_2"/>
    <property type="match status" value="1"/>
</dbReference>
<keyword evidence="5" id="KW-1185">Reference proteome</keyword>
<dbReference type="GO" id="GO:0003729">
    <property type="term" value="F:mRNA binding"/>
    <property type="evidence" value="ECO:0007669"/>
    <property type="project" value="TreeGrafter"/>
</dbReference>
<dbReference type="FunFam" id="1.25.40.180:FF:000035">
    <property type="entry name" value="snRNA cap binding complex subunit (Gcr3)"/>
    <property type="match status" value="1"/>
</dbReference>
<dbReference type="GO" id="GO:0000339">
    <property type="term" value="F:RNA cap binding"/>
    <property type="evidence" value="ECO:0007669"/>
    <property type="project" value="InterPro"/>
</dbReference>
<evidence type="ECO:0000313" key="4">
    <source>
        <dbReference type="EMBL" id="OQO03711.1"/>
    </source>
</evidence>
<evidence type="ECO:0000256" key="1">
    <source>
        <dbReference type="SAM" id="MobiDB-lite"/>
    </source>
</evidence>
<evidence type="ECO:0000259" key="2">
    <source>
        <dbReference type="Pfam" id="PF09088"/>
    </source>
</evidence>
<feature type="domain" description="MIF4G-like type 1" evidence="2">
    <location>
        <begin position="352"/>
        <end position="542"/>
    </location>
</feature>
<feature type="compositionally biased region" description="Basic and acidic residues" evidence="1">
    <location>
        <begin position="1"/>
        <end position="12"/>
    </location>
</feature>
<dbReference type="AlphaFoldDB" id="A0A1V8SXE7"/>
<dbReference type="FunFam" id="1.25.40.180:FF:000045">
    <property type="entry name" value="snRNA cap binding complex subunit (Gcr3), putative"/>
    <property type="match status" value="1"/>
</dbReference>
<comment type="caution">
    <text evidence="4">The sequence shown here is derived from an EMBL/GenBank/DDBJ whole genome shotgun (WGS) entry which is preliminary data.</text>
</comment>
<organism evidence="4 5">
    <name type="scientific">Cryoendolithus antarcticus</name>
    <dbReference type="NCBI Taxonomy" id="1507870"/>
    <lineage>
        <taxon>Eukaryota</taxon>
        <taxon>Fungi</taxon>
        <taxon>Dikarya</taxon>
        <taxon>Ascomycota</taxon>
        <taxon>Pezizomycotina</taxon>
        <taxon>Dothideomycetes</taxon>
        <taxon>Dothideomycetidae</taxon>
        <taxon>Cladosporiales</taxon>
        <taxon>Cladosporiaceae</taxon>
        <taxon>Cryoendolithus</taxon>
    </lineage>
</organism>
<name>A0A1V8SXE7_9PEZI</name>
<feature type="domain" description="MIF4G-like type 2" evidence="3">
    <location>
        <begin position="559"/>
        <end position="809"/>
    </location>
</feature>
<dbReference type="Proteomes" id="UP000192596">
    <property type="component" value="Unassembled WGS sequence"/>
</dbReference>
<evidence type="ECO:0008006" key="6">
    <source>
        <dbReference type="Google" id="ProtNLM"/>
    </source>
</evidence>
<feature type="region of interest" description="Disordered" evidence="1">
    <location>
        <begin position="1"/>
        <end position="49"/>
    </location>
</feature>
<dbReference type="InterPro" id="IPR016024">
    <property type="entry name" value="ARM-type_fold"/>
</dbReference>
<dbReference type="GO" id="GO:0000184">
    <property type="term" value="P:nuclear-transcribed mRNA catabolic process, nonsense-mediated decay"/>
    <property type="evidence" value="ECO:0007669"/>
    <property type="project" value="TreeGrafter"/>
</dbReference>
<dbReference type="OrthoDB" id="10252707at2759"/>
<protein>
    <recommendedName>
        <fullName evidence="6">MIF4G domain-containing protein</fullName>
    </recommendedName>
</protein>
<dbReference type="PANTHER" id="PTHR12412">
    <property type="entry name" value="CAP BINDING PROTEIN"/>
    <property type="match status" value="1"/>
</dbReference>